<dbReference type="Proteomes" id="UP001295444">
    <property type="component" value="Chromosome 03"/>
</dbReference>
<name>A0AAD1RQ83_PELCU</name>
<proteinExistence type="predicted"/>
<dbReference type="AlphaFoldDB" id="A0AAD1RQ83"/>
<organism evidence="1 2">
    <name type="scientific">Pelobates cultripes</name>
    <name type="common">Western spadefoot toad</name>
    <dbReference type="NCBI Taxonomy" id="61616"/>
    <lineage>
        <taxon>Eukaryota</taxon>
        <taxon>Metazoa</taxon>
        <taxon>Chordata</taxon>
        <taxon>Craniata</taxon>
        <taxon>Vertebrata</taxon>
        <taxon>Euteleostomi</taxon>
        <taxon>Amphibia</taxon>
        <taxon>Batrachia</taxon>
        <taxon>Anura</taxon>
        <taxon>Pelobatoidea</taxon>
        <taxon>Pelobatidae</taxon>
        <taxon>Pelobates</taxon>
    </lineage>
</organism>
<evidence type="ECO:0000313" key="2">
    <source>
        <dbReference type="Proteomes" id="UP001295444"/>
    </source>
</evidence>
<sequence length="102" mass="11624">MGMPGVSGYYRAVQITPLLSTSYRKDPMAWATLEKKHARGLSLPLMAWLPKWNRPKNSELLPTTALTLSTWDKYRKRLGQTALLSPAFPLDTHTRLRLQTLT</sequence>
<dbReference type="EMBL" id="OW240914">
    <property type="protein sequence ID" value="CAH2276080.1"/>
    <property type="molecule type" value="Genomic_DNA"/>
</dbReference>
<accession>A0AAD1RQ83</accession>
<protein>
    <submittedName>
        <fullName evidence="1">Uncharacterized protein</fullName>
    </submittedName>
</protein>
<reference evidence="1" key="1">
    <citation type="submission" date="2022-03" db="EMBL/GenBank/DDBJ databases">
        <authorList>
            <person name="Alioto T."/>
            <person name="Alioto T."/>
            <person name="Gomez Garrido J."/>
        </authorList>
    </citation>
    <scope>NUCLEOTIDE SEQUENCE</scope>
</reference>
<evidence type="ECO:0000313" key="1">
    <source>
        <dbReference type="EMBL" id="CAH2276080.1"/>
    </source>
</evidence>
<gene>
    <name evidence="1" type="ORF">PECUL_23A012621</name>
</gene>
<keyword evidence="2" id="KW-1185">Reference proteome</keyword>